<evidence type="ECO:0000313" key="2">
    <source>
        <dbReference type="EMBL" id="KAI5319968.1"/>
    </source>
</evidence>
<gene>
    <name evidence="2" type="ORF">L3X38_039676</name>
</gene>
<reference evidence="2 3" key="1">
    <citation type="journal article" date="2022" name="G3 (Bethesda)">
        <title>Whole-genome sequence and methylome profiling of the almond [Prunus dulcis (Mill.) D.A. Webb] cultivar 'Nonpareil'.</title>
        <authorList>
            <person name="D'Amico-Willman K.M."/>
            <person name="Ouma W.Z."/>
            <person name="Meulia T."/>
            <person name="Sideli G.M."/>
            <person name="Gradziel T.M."/>
            <person name="Fresnedo-Ramirez J."/>
        </authorList>
    </citation>
    <scope>NUCLEOTIDE SEQUENCE [LARGE SCALE GENOMIC DNA]</scope>
    <source>
        <strain evidence="2">Clone GOH B32 T37-40</strain>
    </source>
</reference>
<name>A0AAD4V7Y1_PRUDU</name>
<protein>
    <submittedName>
        <fullName evidence="2">Uncharacterized protein</fullName>
    </submittedName>
</protein>
<evidence type="ECO:0000313" key="3">
    <source>
        <dbReference type="Proteomes" id="UP001054821"/>
    </source>
</evidence>
<dbReference type="EMBL" id="JAJFAZ020000007">
    <property type="protein sequence ID" value="KAI5319968.1"/>
    <property type="molecule type" value="Genomic_DNA"/>
</dbReference>
<keyword evidence="3" id="KW-1185">Reference proteome</keyword>
<organism evidence="2 3">
    <name type="scientific">Prunus dulcis</name>
    <name type="common">Almond</name>
    <name type="synonym">Amygdalus dulcis</name>
    <dbReference type="NCBI Taxonomy" id="3755"/>
    <lineage>
        <taxon>Eukaryota</taxon>
        <taxon>Viridiplantae</taxon>
        <taxon>Streptophyta</taxon>
        <taxon>Embryophyta</taxon>
        <taxon>Tracheophyta</taxon>
        <taxon>Spermatophyta</taxon>
        <taxon>Magnoliopsida</taxon>
        <taxon>eudicotyledons</taxon>
        <taxon>Gunneridae</taxon>
        <taxon>Pentapetalae</taxon>
        <taxon>rosids</taxon>
        <taxon>fabids</taxon>
        <taxon>Rosales</taxon>
        <taxon>Rosaceae</taxon>
        <taxon>Amygdaloideae</taxon>
        <taxon>Amygdaleae</taxon>
        <taxon>Prunus</taxon>
    </lineage>
</organism>
<keyword evidence="1" id="KW-0472">Membrane</keyword>
<accession>A0AAD4V7Y1</accession>
<dbReference type="Proteomes" id="UP001054821">
    <property type="component" value="Chromosome 7"/>
</dbReference>
<proteinExistence type="predicted"/>
<feature type="transmembrane region" description="Helical" evidence="1">
    <location>
        <begin position="20"/>
        <end position="39"/>
    </location>
</feature>
<sequence>MKPFVFCTDTPNWRGMFVSNTPIFLFNMPILLTKLHFYLRKVSKTQTRCGKLRVQKLRSSRPVKPYHTSSLDDELDLYSRSCSTSVAFSDLQFSAPNSPVPHLFVLSFLIVVYNQFEQDIFELQ</sequence>
<evidence type="ECO:0000256" key="1">
    <source>
        <dbReference type="SAM" id="Phobius"/>
    </source>
</evidence>
<keyword evidence="1" id="KW-1133">Transmembrane helix</keyword>
<keyword evidence="1" id="KW-0812">Transmembrane</keyword>
<comment type="caution">
    <text evidence="2">The sequence shown here is derived from an EMBL/GenBank/DDBJ whole genome shotgun (WGS) entry which is preliminary data.</text>
</comment>
<dbReference type="AlphaFoldDB" id="A0AAD4V7Y1"/>